<dbReference type="RefSeq" id="WP_010861155.1">
    <property type="nucleotide sequence ID" value="NZ_KB933409.1"/>
</dbReference>
<comment type="caution">
    <text evidence="1">The sequence shown here is derived from an EMBL/GenBank/DDBJ whole genome shotgun (WGS) entry which is preliminary data.</text>
</comment>
<proteinExistence type="predicted"/>
<evidence type="ECO:0000313" key="1">
    <source>
        <dbReference type="EMBL" id="EON70459.1"/>
    </source>
</evidence>
<dbReference type="EMBL" id="AQPX01000034">
    <property type="protein sequence ID" value="EON70459.1"/>
    <property type="molecule type" value="Genomic_DNA"/>
</dbReference>
<evidence type="ECO:0000313" key="2">
    <source>
        <dbReference type="Proteomes" id="UP000013911"/>
    </source>
</evidence>
<gene>
    <name evidence="1" type="ORF">H131_21282</name>
</gene>
<name>R7Z8V4_LYSSH</name>
<organism evidence="1 2">
    <name type="scientific">Lysinibacillus sphaericus OT4b.31</name>
    <dbReference type="NCBI Taxonomy" id="1285586"/>
    <lineage>
        <taxon>Bacteria</taxon>
        <taxon>Bacillati</taxon>
        <taxon>Bacillota</taxon>
        <taxon>Bacilli</taxon>
        <taxon>Bacillales</taxon>
        <taxon>Bacillaceae</taxon>
        <taxon>Lysinibacillus</taxon>
    </lineage>
</organism>
<dbReference type="OrthoDB" id="2063617at2"/>
<dbReference type="AlphaFoldDB" id="R7Z8V4"/>
<dbReference type="PATRIC" id="fig|1285586.5.peg.4437"/>
<accession>R7Z8V4</accession>
<reference evidence="1 2" key="1">
    <citation type="submission" date="2013-04" db="EMBL/GenBank/DDBJ databases">
        <title>Draft genome of the heavy metal tolerant bacterium Lysinibacillus sphaericus strain OT4b.31.</title>
        <authorList>
            <person name="Pena-Montenegro T.D."/>
            <person name="Dussan J."/>
        </authorList>
    </citation>
    <scope>NUCLEOTIDE SEQUENCE [LARGE SCALE GENOMIC DNA]</scope>
    <source>
        <strain evidence="1 2">OT4b.31</strain>
    </source>
</reference>
<dbReference type="HOGENOM" id="CLU_136731_1_0_9"/>
<dbReference type="InterPro" id="IPR049254">
    <property type="entry name" value="Phage_tail_terminator"/>
</dbReference>
<protein>
    <submittedName>
        <fullName evidence="1">Uncharacterized protein</fullName>
    </submittedName>
</protein>
<dbReference type="Pfam" id="PF20765">
    <property type="entry name" value="Phage_tail_terminator_8"/>
    <property type="match status" value="1"/>
</dbReference>
<sequence>MINLKDIKASINQILKSNFKIPVIAQDIEKGFERPSFTVYFDNVKIETLYSQFETSLTVRIYYFTEIESVNGSLEILDMQQQLPILFGNNLKVKDRAIHISDVDSSVVDGILMCEFSLLFEQFDEINDSNKDALLMQELETKLNESE</sequence>
<dbReference type="Proteomes" id="UP000013911">
    <property type="component" value="Unassembled WGS sequence"/>
</dbReference>
<dbReference type="eggNOG" id="ENOG5033325">
    <property type="taxonomic scope" value="Bacteria"/>
</dbReference>